<keyword evidence="1" id="KW-0678">Repressor</keyword>
<keyword evidence="3 5" id="KW-0238">DNA-binding</keyword>
<dbReference type="InterPro" id="IPR036271">
    <property type="entry name" value="Tet_transcr_reg_TetR-rel_C_sf"/>
</dbReference>
<dbReference type="AlphaFoldDB" id="A0A3M8LN21"/>
<evidence type="ECO:0000313" key="8">
    <source>
        <dbReference type="EMBL" id="RNE66745.1"/>
    </source>
</evidence>
<name>A0A3M8LN21_9MICO</name>
<dbReference type="PROSITE" id="PS50977">
    <property type="entry name" value="HTH_TETR_2"/>
    <property type="match status" value="1"/>
</dbReference>
<dbReference type="Proteomes" id="UP000279859">
    <property type="component" value="Unassembled WGS sequence"/>
</dbReference>
<dbReference type="Pfam" id="PF02909">
    <property type="entry name" value="TetR_C_1"/>
    <property type="match status" value="1"/>
</dbReference>
<dbReference type="GO" id="GO:0045892">
    <property type="term" value="P:negative regulation of DNA-templated transcription"/>
    <property type="evidence" value="ECO:0007669"/>
    <property type="project" value="InterPro"/>
</dbReference>
<feature type="region of interest" description="Disordered" evidence="6">
    <location>
        <begin position="1"/>
        <end position="33"/>
    </location>
</feature>
<dbReference type="InterPro" id="IPR003012">
    <property type="entry name" value="Tet_transcr_reg_TetR"/>
</dbReference>
<dbReference type="InterPro" id="IPR004111">
    <property type="entry name" value="Repressor_TetR_C"/>
</dbReference>
<dbReference type="InterPro" id="IPR050109">
    <property type="entry name" value="HTH-type_TetR-like_transc_reg"/>
</dbReference>
<dbReference type="GO" id="GO:0003700">
    <property type="term" value="F:DNA-binding transcription factor activity"/>
    <property type="evidence" value="ECO:0007669"/>
    <property type="project" value="TreeGrafter"/>
</dbReference>
<feature type="domain" description="HTH tetR-type" evidence="7">
    <location>
        <begin position="34"/>
        <end position="94"/>
    </location>
</feature>
<dbReference type="SUPFAM" id="SSF48498">
    <property type="entry name" value="Tetracyclin repressor-like, C-terminal domain"/>
    <property type="match status" value="1"/>
</dbReference>
<keyword evidence="2" id="KW-0805">Transcription regulation</keyword>
<dbReference type="Gene3D" id="1.10.357.10">
    <property type="entry name" value="Tetracycline Repressor, domain 2"/>
    <property type="match status" value="1"/>
</dbReference>
<dbReference type="SUPFAM" id="SSF46689">
    <property type="entry name" value="Homeodomain-like"/>
    <property type="match status" value="1"/>
</dbReference>
<organism evidence="8 9">
    <name type="scientific">Cryobacterium tepidiphilum</name>
    <dbReference type="NCBI Taxonomy" id="2486026"/>
    <lineage>
        <taxon>Bacteria</taxon>
        <taxon>Bacillati</taxon>
        <taxon>Actinomycetota</taxon>
        <taxon>Actinomycetes</taxon>
        <taxon>Micrococcales</taxon>
        <taxon>Microbacteriaceae</taxon>
        <taxon>Cryobacterium</taxon>
    </lineage>
</organism>
<dbReference type="Pfam" id="PF00440">
    <property type="entry name" value="TetR_N"/>
    <property type="match status" value="1"/>
</dbReference>
<dbReference type="PANTHER" id="PTHR30055">
    <property type="entry name" value="HTH-TYPE TRANSCRIPTIONAL REGULATOR RUTR"/>
    <property type="match status" value="1"/>
</dbReference>
<dbReference type="GO" id="GO:0000976">
    <property type="term" value="F:transcription cis-regulatory region binding"/>
    <property type="evidence" value="ECO:0007669"/>
    <property type="project" value="TreeGrafter"/>
</dbReference>
<sequence length="238" mass="25085">MSMDAGASSARRDAAAGRARDSPRRAAGRPPQAVLSKAQITRAALKLIEADGYKGLTMSALAKRLGVAPSALYNHVAAKQDVLVLLEDHLMAMVDVSGFDGGQWEPGVRRWAWSYRDVFARHTPLIPVIAVLPVTNAPQTVAMYEAVTAGFLADGWPRDRIVDAIVALESFIFGSAFDVIAPPDIFETGGLAASAPEFSAAVADRWGEGETSRSDSAFGIGLDALISGLSARRASGGF</sequence>
<feature type="compositionally biased region" description="Basic and acidic residues" evidence="6">
    <location>
        <begin position="10"/>
        <end position="24"/>
    </location>
</feature>
<evidence type="ECO:0000256" key="6">
    <source>
        <dbReference type="SAM" id="MobiDB-lite"/>
    </source>
</evidence>
<evidence type="ECO:0000256" key="3">
    <source>
        <dbReference type="ARBA" id="ARBA00023125"/>
    </source>
</evidence>
<accession>A0A3M8LN21</accession>
<keyword evidence="9" id="KW-1185">Reference proteome</keyword>
<proteinExistence type="predicted"/>
<feature type="DNA-binding region" description="H-T-H motif" evidence="5">
    <location>
        <begin position="57"/>
        <end position="76"/>
    </location>
</feature>
<keyword evidence="4" id="KW-0804">Transcription</keyword>
<evidence type="ECO:0000313" key="9">
    <source>
        <dbReference type="Proteomes" id="UP000279859"/>
    </source>
</evidence>
<dbReference type="OrthoDB" id="3432043at2"/>
<comment type="caution">
    <text evidence="8">The sequence shown here is derived from an EMBL/GenBank/DDBJ whole genome shotgun (WGS) entry which is preliminary data.</text>
</comment>
<protein>
    <submittedName>
        <fullName evidence="8">TetR/AcrR family transcriptional regulator</fullName>
    </submittedName>
</protein>
<dbReference type="InterPro" id="IPR009057">
    <property type="entry name" value="Homeodomain-like_sf"/>
</dbReference>
<dbReference type="GO" id="GO:0046677">
    <property type="term" value="P:response to antibiotic"/>
    <property type="evidence" value="ECO:0007669"/>
    <property type="project" value="InterPro"/>
</dbReference>
<evidence type="ECO:0000256" key="5">
    <source>
        <dbReference type="PROSITE-ProRule" id="PRU00335"/>
    </source>
</evidence>
<evidence type="ECO:0000256" key="1">
    <source>
        <dbReference type="ARBA" id="ARBA00022491"/>
    </source>
</evidence>
<dbReference type="PANTHER" id="PTHR30055:SF151">
    <property type="entry name" value="TRANSCRIPTIONAL REGULATORY PROTEIN"/>
    <property type="match status" value="1"/>
</dbReference>
<evidence type="ECO:0000256" key="2">
    <source>
        <dbReference type="ARBA" id="ARBA00023015"/>
    </source>
</evidence>
<reference evidence="8 9" key="1">
    <citation type="submission" date="2018-11" db="EMBL/GenBank/DDBJ databases">
        <title>Cryobacterium sp. nov., isolated from rhizosphere soil of lettuce.</title>
        <authorList>
            <person name="Wang Y."/>
        </authorList>
    </citation>
    <scope>NUCLEOTIDE SEQUENCE [LARGE SCALE GENOMIC DNA]</scope>
    <source>
        <strain evidence="8 9">NEAU-85</strain>
    </source>
</reference>
<evidence type="ECO:0000256" key="4">
    <source>
        <dbReference type="ARBA" id="ARBA00023163"/>
    </source>
</evidence>
<gene>
    <name evidence="8" type="ORF">EEJ31_02885</name>
</gene>
<evidence type="ECO:0000259" key="7">
    <source>
        <dbReference type="PROSITE" id="PS50977"/>
    </source>
</evidence>
<dbReference type="PRINTS" id="PR00455">
    <property type="entry name" value="HTHTETR"/>
</dbReference>
<dbReference type="EMBL" id="RDSR01000003">
    <property type="protein sequence ID" value="RNE66745.1"/>
    <property type="molecule type" value="Genomic_DNA"/>
</dbReference>
<dbReference type="PRINTS" id="PR00400">
    <property type="entry name" value="TETREPRESSOR"/>
</dbReference>
<dbReference type="InterPro" id="IPR001647">
    <property type="entry name" value="HTH_TetR"/>
</dbReference>